<protein>
    <recommendedName>
        <fullName evidence="1">Nucleotide-diphospho-sugar transferase domain-containing protein</fullName>
    </recommendedName>
</protein>
<dbReference type="EMBL" id="JABMIG020000014">
    <property type="protein sequence ID" value="KAL3803345.1"/>
    <property type="molecule type" value="Genomic_DNA"/>
</dbReference>
<reference evidence="2 3" key="1">
    <citation type="journal article" date="2020" name="G3 (Bethesda)">
        <title>Improved Reference Genome for Cyclotella cryptica CCMP332, a Model for Cell Wall Morphogenesis, Salinity Adaptation, and Lipid Production in Diatoms (Bacillariophyta).</title>
        <authorList>
            <person name="Roberts W.R."/>
            <person name="Downey K.M."/>
            <person name="Ruck E.C."/>
            <person name="Traller J.C."/>
            <person name="Alverson A.J."/>
        </authorList>
    </citation>
    <scope>NUCLEOTIDE SEQUENCE [LARGE SCALE GENOMIC DNA]</scope>
    <source>
        <strain evidence="2 3">CCMP332</strain>
    </source>
</reference>
<keyword evidence="3" id="KW-1185">Reference proteome</keyword>
<dbReference type="InterPro" id="IPR005069">
    <property type="entry name" value="Nucl-diP-sugar_transferase"/>
</dbReference>
<evidence type="ECO:0000313" key="3">
    <source>
        <dbReference type="Proteomes" id="UP001516023"/>
    </source>
</evidence>
<comment type="caution">
    <text evidence="2">The sequence shown here is derived from an EMBL/GenBank/DDBJ whole genome shotgun (WGS) entry which is preliminary data.</text>
</comment>
<dbReference type="AlphaFoldDB" id="A0ABD3QSV3"/>
<sequence>MMSAYSILLTIYMHSGLGQRTVLSDLPRAKNNFNRELTRPTTKIVAMTDISYAAVALNWHRRLIQLGYSNDEAIIVAADDATIEYFEKHLQIRVEPMLHPQSSGWPVANPDSRHQTRRRRIFASRWIYVLHQLKSGYSVLLTDADNIFVRYMNMSVLEDSEYDVFHAYCHNFPVNFLSMGFVICGGMMWLRGSIDGGVGKDGAALRYVESILKDCGWNGTDESTEMDVFEGAIHASKRIDPVPIRSQAAYCDDQSVINMKFFSNSLYYVWDNNTRPIDRFWKSEATGIAYATGHSFKIWDVDTAYRGPVEGYGKKQNDTANGEIIEKRCPNIDLNWVAMPYNTIGESKRLDEGESRMLRVKQWYEFCRNETLSNQTSYFDTS</sequence>
<proteinExistence type="predicted"/>
<feature type="domain" description="Nucleotide-diphospho-sugar transferase" evidence="1">
    <location>
        <begin position="73"/>
        <end position="193"/>
    </location>
</feature>
<evidence type="ECO:0000313" key="2">
    <source>
        <dbReference type="EMBL" id="KAL3803345.1"/>
    </source>
</evidence>
<name>A0ABD3QSV3_9STRA</name>
<gene>
    <name evidence="2" type="ORF">HJC23_009309</name>
</gene>
<accession>A0ABD3QSV3</accession>
<dbReference type="Pfam" id="PF03407">
    <property type="entry name" value="Nucleotid_trans"/>
    <property type="match status" value="1"/>
</dbReference>
<organism evidence="2 3">
    <name type="scientific">Cyclotella cryptica</name>
    <dbReference type="NCBI Taxonomy" id="29204"/>
    <lineage>
        <taxon>Eukaryota</taxon>
        <taxon>Sar</taxon>
        <taxon>Stramenopiles</taxon>
        <taxon>Ochrophyta</taxon>
        <taxon>Bacillariophyta</taxon>
        <taxon>Coscinodiscophyceae</taxon>
        <taxon>Thalassiosirophycidae</taxon>
        <taxon>Stephanodiscales</taxon>
        <taxon>Stephanodiscaceae</taxon>
        <taxon>Cyclotella</taxon>
    </lineage>
</organism>
<dbReference type="Proteomes" id="UP001516023">
    <property type="component" value="Unassembled WGS sequence"/>
</dbReference>
<evidence type="ECO:0000259" key="1">
    <source>
        <dbReference type="Pfam" id="PF03407"/>
    </source>
</evidence>